<sequence>MPDKDERIAELEKLLKEEERKREEQDRILEELQRKREEIERQNQDSTLSEYLALIRVFDLMIGYGVSYGYVAAGKSYVLLYFNPAEPRKLYYHLCVPESMVREAANEKDWSTQMSNTAVAQLASFCLESLQSEAAVGPSLEASMQVAKEQLAIWGREGYASESSETRTLVHHAYNKPTKQYFTQACLFGLKTGRRLASYCPNVQFHLGVNGSAQQHPIDITELTRLINERLRRDPYDYCEALSPWGICGSIGVLFKLELAPYGYLFVGKGTTAALLSDLKHETNVYEKLRRLQGDVVPVHLGLVELTSGYILPRGLRAVHMMLMSWGGERVTREGNSSGLSPEVQRSVQAVQNEGVYHDDARDPNLLWNEELGRVMVIDFDHSDILMPPKHKAVSNLSEKGSRKGQKRAVVNYPGKAKVLDGYPEAA</sequence>
<dbReference type="InParanoid" id="E9E7J0"/>
<proteinExistence type="predicted"/>
<accession>E9E7J0</accession>
<dbReference type="HOGENOM" id="CLU_010672_4_2_1"/>
<protein>
    <recommendedName>
        <fullName evidence="4">Protein kinase domain-containing protein</fullName>
    </recommendedName>
</protein>
<dbReference type="AlphaFoldDB" id="E9E7J0"/>
<organism evidence="3">
    <name type="scientific">Metarhizium acridum (strain CQMa 102)</name>
    <dbReference type="NCBI Taxonomy" id="655827"/>
    <lineage>
        <taxon>Eukaryota</taxon>
        <taxon>Fungi</taxon>
        <taxon>Dikarya</taxon>
        <taxon>Ascomycota</taxon>
        <taxon>Pezizomycotina</taxon>
        <taxon>Sordariomycetes</taxon>
        <taxon>Hypocreomycetidae</taxon>
        <taxon>Hypocreales</taxon>
        <taxon>Clavicipitaceae</taxon>
        <taxon>Metarhizium</taxon>
    </lineage>
</organism>
<dbReference type="EMBL" id="GL698516">
    <property type="protein sequence ID" value="EFY88100.1"/>
    <property type="molecule type" value="Genomic_DNA"/>
</dbReference>
<dbReference type="eggNOG" id="ENOG502SJ0M">
    <property type="taxonomic scope" value="Eukaryota"/>
</dbReference>
<evidence type="ECO:0008006" key="4">
    <source>
        <dbReference type="Google" id="ProtNLM"/>
    </source>
</evidence>
<evidence type="ECO:0000256" key="1">
    <source>
        <dbReference type="SAM" id="Coils"/>
    </source>
</evidence>
<keyword evidence="1" id="KW-0175">Coiled coil</keyword>
<dbReference type="OMA" id="LWNDERD"/>
<evidence type="ECO:0000313" key="2">
    <source>
        <dbReference type="EMBL" id="EFY88100.1"/>
    </source>
</evidence>
<name>E9E7J0_METAQ</name>
<dbReference type="OrthoDB" id="5245051at2759"/>
<dbReference type="Proteomes" id="UP000002499">
    <property type="component" value="Unassembled WGS sequence"/>
</dbReference>
<keyword evidence="3" id="KW-1185">Reference proteome</keyword>
<evidence type="ECO:0000313" key="3">
    <source>
        <dbReference type="Proteomes" id="UP000002499"/>
    </source>
</evidence>
<feature type="coiled-coil region" evidence="1">
    <location>
        <begin position="1"/>
        <end position="49"/>
    </location>
</feature>
<reference evidence="2 3" key="1">
    <citation type="journal article" date="2011" name="PLoS Genet.">
        <title>Genome sequencing and comparative transcriptomics of the model entomopathogenic fungi Metarhizium anisopliae and M. acridum.</title>
        <authorList>
            <person name="Gao Q."/>
            <person name="Jin K."/>
            <person name="Ying S.H."/>
            <person name="Zhang Y."/>
            <person name="Xiao G."/>
            <person name="Shang Y."/>
            <person name="Duan Z."/>
            <person name="Hu X."/>
            <person name="Xie X.Q."/>
            <person name="Zhou G."/>
            <person name="Peng G."/>
            <person name="Luo Z."/>
            <person name="Huang W."/>
            <person name="Wang B."/>
            <person name="Fang W."/>
            <person name="Wang S."/>
            <person name="Zhong Y."/>
            <person name="Ma L.J."/>
            <person name="St Leger R.J."/>
            <person name="Zhao G.P."/>
            <person name="Pei Y."/>
            <person name="Feng M.G."/>
            <person name="Xia Y."/>
            <person name="Wang C."/>
        </authorList>
    </citation>
    <scope>NUCLEOTIDE SEQUENCE [LARGE SCALE GENOMIC DNA]</scope>
    <source>
        <strain evidence="2 3">CQMa 102</strain>
    </source>
</reference>
<dbReference type="STRING" id="655827.E9E7J0"/>
<gene>
    <name evidence="2" type="ORF">MAC_05838</name>
</gene>